<keyword evidence="4 11" id="KW-0808">Transferase</keyword>
<dbReference type="CDD" id="cd00534">
    <property type="entry name" value="DHNA_DHNTPE"/>
    <property type="match status" value="1"/>
</dbReference>
<organism evidence="11 12">
    <name type="scientific">Acetobacterium paludosum</name>
    <dbReference type="NCBI Taxonomy" id="52693"/>
    <lineage>
        <taxon>Bacteria</taxon>
        <taxon>Bacillati</taxon>
        <taxon>Bacillota</taxon>
        <taxon>Clostridia</taxon>
        <taxon>Eubacteriales</taxon>
        <taxon>Eubacteriaceae</taxon>
        <taxon>Acetobacterium</taxon>
    </lineage>
</organism>
<dbReference type="GO" id="GO:0005524">
    <property type="term" value="F:ATP binding"/>
    <property type="evidence" value="ECO:0007669"/>
    <property type="project" value="UniProtKB-KW"/>
</dbReference>
<comment type="similarity">
    <text evidence="3">In the N-terminal section; belongs to the DHNA family.</text>
</comment>
<dbReference type="NCBIfam" id="TIGR01498">
    <property type="entry name" value="folK"/>
    <property type="match status" value="1"/>
</dbReference>
<dbReference type="InterPro" id="IPR043133">
    <property type="entry name" value="GTP-CH-I_C/QueF"/>
</dbReference>
<feature type="domain" description="7,8-dihydro-6-hydroxymethylpterin-pyrophosphokinase" evidence="10">
    <location>
        <begin position="206"/>
        <end position="217"/>
    </location>
</feature>
<name>A0A923HUY4_9FIRM</name>
<dbReference type="InterPro" id="IPR000550">
    <property type="entry name" value="Hppk"/>
</dbReference>
<dbReference type="GO" id="GO:0003848">
    <property type="term" value="F:2-amino-4-hydroxy-6-hydroxymethyldihydropteridine diphosphokinase activity"/>
    <property type="evidence" value="ECO:0007669"/>
    <property type="project" value="UniProtKB-EC"/>
</dbReference>
<keyword evidence="12" id="KW-1185">Reference proteome</keyword>
<dbReference type="SMART" id="SM00905">
    <property type="entry name" value="FolB"/>
    <property type="match status" value="1"/>
</dbReference>
<dbReference type="EMBL" id="WJBD01000001">
    <property type="protein sequence ID" value="MBC3887064.1"/>
    <property type="molecule type" value="Genomic_DNA"/>
</dbReference>
<dbReference type="InterPro" id="IPR006157">
    <property type="entry name" value="FolB_dom"/>
</dbReference>
<dbReference type="Gene3D" id="3.30.70.560">
    <property type="entry name" value="7,8-Dihydro-6-hydroxymethylpterin-pyrophosphokinase HPPK"/>
    <property type="match status" value="1"/>
</dbReference>
<dbReference type="InterPro" id="IPR035907">
    <property type="entry name" value="Hppk_sf"/>
</dbReference>
<reference evidence="11" key="2">
    <citation type="submission" date="2020-10" db="EMBL/GenBank/DDBJ databases">
        <title>Comparative genomics of the Acetobacterium genus.</title>
        <authorList>
            <person name="Marshall C."/>
            <person name="May H."/>
            <person name="Norman S."/>
        </authorList>
    </citation>
    <scope>NUCLEOTIDE SEQUENCE</scope>
    <source>
        <strain evidence="11">DER-2019</strain>
    </source>
</reference>
<evidence type="ECO:0000259" key="10">
    <source>
        <dbReference type="PROSITE" id="PS00794"/>
    </source>
</evidence>
<evidence type="ECO:0000313" key="12">
    <source>
        <dbReference type="Proteomes" id="UP000616595"/>
    </source>
</evidence>
<proteinExistence type="inferred from homology"/>
<dbReference type="Pfam" id="PF02152">
    <property type="entry name" value="FolB"/>
    <property type="match status" value="1"/>
</dbReference>
<dbReference type="PANTHER" id="PTHR43071">
    <property type="entry name" value="2-AMINO-4-HYDROXY-6-HYDROXYMETHYLDIHYDROPTERIDINE PYROPHOSPHOKINASE"/>
    <property type="match status" value="1"/>
</dbReference>
<dbReference type="NCBIfam" id="TIGR00526">
    <property type="entry name" value="folB_dom"/>
    <property type="match status" value="1"/>
</dbReference>
<gene>
    <name evidence="11" type="primary">folK</name>
    <name evidence="11" type="ORF">GH810_01880</name>
</gene>
<dbReference type="Proteomes" id="UP000616595">
    <property type="component" value="Unassembled WGS sequence"/>
</dbReference>
<comment type="similarity">
    <text evidence="9">Belongs to the DHNA family.</text>
</comment>
<dbReference type="RefSeq" id="WP_148565674.1">
    <property type="nucleotide sequence ID" value="NZ_RXYA01000001.1"/>
</dbReference>
<dbReference type="SUPFAM" id="SSF55620">
    <property type="entry name" value="Tetrahydrobiopterin biosynthesis enzymes-like"/>
    <property type="match status" value="1"/>
</dbReference>
<evidence type="ECO:0000313" key="11">
    <source>
        <dbReference type="EMBL" id="MBC3887064.1"/>
    </source>
</evidence>
<evidence type="ECO:0000256" key="3">
    <source>
        <dbReference type="ARBA" id="ARBA00009640"/>
    </source>
</evidence>
<comment type="pathway">
    <text evidence="9">Cofactor biosynthesis; tetrahydrofolate biosynthesis; 2-amino-4-hydroxy-6-hydroxymethyl-7,8-dihydropteridine diphosphate from 7,8-dihydroneopterin triphosphate: step 3/4.</text>
</comment>
<dbReference type="OrthoDB" id="9808041at2"/>
<evidence type="ECO:0000256" key="2">
    <source>
        <dbReference type="ARBA" id="ARBA00005051"/>
    </source>
</evidence>
<evidence type="ECO:0000256" key="7">
    <source>
        <dbReference type="ARBA" id="ARBA00022840"/>
    </source>
</evidence>
<dbReference type="NCBIfam" id="TIGR00525">
    <property type="entry name" value="folB"/>
    <property type="match status" value="1"/>
</dbReference>
<dbReference type="EC" id="2.7.6.3" evidence="9"/>
<dbReference type="GO" id="GO:0046656">
    <property type="term" value="P:folic acid biosynthetic process"/>
    <property type="evidence" value="ECO:0007669"/>
    <property type="project" value="UniProtKB-UniRule"/>
</dbReference>
<dbReference type="GO" id="GO:0004150">
    <property type="term" value="F:dihydroneopterin aldolase activity"/>
    <property type="evidence" value="ECO:0007669"/>
    <property type="project" value="UniProtKB-UniRule"/>
</dbReference>
<evidence type="ECO:0000256" key="9">
    <source>
        <dbReference type="RuleBase" id="RU362079"/>
    </source>
</evidence>
<evidence type="ECO:0000256" key="8">
    <source>
        <dbReference type="ARBA" id="ARBA00022909"/>
    </source>
</evidence>
<dbReference type="CDD" id="cd00483">
    <property type="entry name" value="HPPK"/>
    <property type="match status" value="1"/>
</dbReference>
<dbReference type="GO" id="GO:0016301">
    <property type="term" value="F:kinase activity"/>
    <property type="evidence" value="ECO:0007669"/>
    <property type="project" value="UniProtKB-KW"/>
</dbReference>
<evidence type="ECO:0000256" key="5">
    <source>
        <dbReference type="ARBA" id="ARBA00022741"/>
    </source>
</evidence>
<dbReference type="Pfam" id="PF01288">
    <property type="entry name" value="HPPK"/>
    <property type="match status" value="1"/>
</dbReference>
<evidence type="ECO:0000256" key="6">
    <source>
        <dbReference type="ARBA" id="ARBA00022777"/>
    </source>
</evidence>
<dbReference type="PROSITE" id="PS00794">
    <property type="entry name" value="HPPK"/>
    <property type="match status" value="1"/>
</dbReference>
<comment type="pathway">
    <text evidence="2">Cofactor biosynthesis; tetrahydrofolate biosynthesis; 2-amino-4-hydroxy-6-hydroxymethyl-7,8-dihydropteridine diphosphate from 7,8-dihydroneopterin triphosphate: step 4/4.</text>
</comment>
<keyword evidence="5" id="KW-0547">Nucleotide-binding</keyword>
<evidence type="ECO:0000256" key="4">
    <source>
        <dbReference type="ARBA" id="ARBA00022679"/>
    </source>
</evidence>
<comment type="caution">
    <text evidence="11">The sequence shown here is derived from an EMBL/GenBank/DDBJ whole genome shotgun (WGS) entry which is preliminary data.</text>
</comment>
<keyword evidence="7" id="KW-0067">ATP-binding</keyword>
<reference evidence="11" key="1">
    <citation type="submission" date="2019-10" db="EMBL/GenBank/DDBJ databases">
        <authorList>
            <person name="Ross D.E."/>
            <person name="Gulliver D."/>
        </authorList>
    </citation>
    <scope>NUCLEOTIDE SEQUENCE</scope>
    <source>
        <strain evidence="11">DER-2019</strain>
    </source>
</reference>
<dbReference type="EC" id="4.1.2.25" evidence="9"/>
<dbReference type="Gene3D" id="3.30.1130.10">
    <property type="match status" value="1"/>
</dbReference>
<evidence type="ECO:0000256" key="1">
    <source>
        <dbReference type="ARBA" id="ARBA00000198"/>
    </source>
</evidence>
<dbReference type="PANTHER" id="PTHR43071:SF1">
    <property type="entry name" value="2-AMINO-4-HYDROXY-6-HYDROXYMETHYLDIHYDROPTERIDINE PYROPHOSPHOKINASE"/>
    <property type="match status" value="1"/>
</dbReference>
<sequence length="272" mass="31182">MDKLYIKDLEVFAYHGVFPEEKKLGQKFLISVTLSLDMREAAITGDLSKSVHYGDLCQALETEFKKASYDLIETAGEMLVIYILNHYPMVSQVSLMIKKPWAPILKSLDTVAIEINREWHEVFIGLGTNMGDRSQNLEAAIEAIKNTEGLQILTQSTIIETEPWGYTDQAPFLNGVVKAKTFLPPRELMTLLLEIELDLKRERTIHWGPRTIDLDVLFYDQLISNDPHVLLPHPRIHERAFVMESMAEIAPYFVHPVFNKRMIDILAELKKS</sequence>
<protein>
    <recommendedName>
        <fullName evidence="9">Bifunctional folate synthesis protein</fullName>
    </recommendedName>
    <domain>
        <recommendedName>
            <fullName evidence="9">Dihydroneopterin aldolase</fullName>
            <shortName evidence="9">DHNA</shortName>
            <ecNumber evidence="9">4.1.2.25</ecNumber>
        </recommendedName>
        <alternativeName>
            <fullName evidence="9">7,8-dihydroneopterin aldolase</fullName>
        </alternativeName>
    </domain>
    <domain>
        <recommendedName>
            <fullName evidence="9">2-amino-4-hydroxy-6-hydroxymethyldihydropteridine pyrophosphokinase</fullName>
            <ecNumber evidence="9">2.7.6.3</ecNumber>
        </recommendedName>
        <alternativeName>
            <fullName evidence="9">6-hydroxymethyl-7,8-dihydropterin pyrophosphokinase</fullName>
            <shortName evidence="9">PPPK</shortName>
        </alternativeName>
        <alternativeName>
            <fullName evidence="9">7,8-dihydro-6-hydroxymethylpterin pyrophosphokinase</fullName>
            <shortName evidence="9">HPPK</shortName>
        </alternativeName>
    </domain>
</protein>
<accession>A0A923HUY4</accession>
<keyword evidence="8 9" id="KW-0289">Folate biosynthesis</keyword>
<comment type="function">
    <text evidence="9">Catalyzes the conversion of 7,8-dihydroneopterin to 6-hydroxymethyl-7,8-dihydropterin.</text>
</comment>
<comment type="catalytic activity">
    <reaction evidence="9">
        <text>7,8-dihydroneopterin = 6-hydroxymethyl-7,8-dihydropterin + glycolaldehyde</text>
        <dbReference type="Rhea" id="RHEA:10540"/>
        <dbReference type="ChEBI" id="CHEBI:17001"/>
        <dbReference type="ChEBI" id="CHEBI:17071"/>
        <dbReference type="ChEBI" id="CHEBI:44841"/>
        <dbReference type="EC" id="4.1.2.25"/>
    </reaction>
</comment>
<comment type="catalytic activity">
    <reaction evidence="1">
        <text>6-hydroxymethyl-7,8-dihydropterin + ATP = (7,8-dihydropterin-6-yl)methyl diphosphate + AMP + H(+)</text>
        <dbReference type="Rhea" id="RHEA:11412"/>
        <dbReference type="ChEBI" id="CHEBI:15378"/>
        <dbReference type="ChEBI" id="CHEBI:30616"/>
        <dbReference type="ChEBI" id="CHEBI:44841"/>
        <dbReference type="ChEBI" id="CHEBI:72950"/>
        <dbReference type="ChEBI" id="CHEBI:456215"/>
        <dbReference type="EC" id="2.7.6.3"/>
    </reaction>
</comment>
<dbReference type="SUPFAM" id="SSF55083">
    <property type="entry name" value="6-hydroxymethyl-7,8-dihydropterin pyrophosphokinase, HPPK"/>
    <property type="match status" value="1"/>
</dbReference>
<dbReference type="InterPro" id="IPR006156">
    <property type="entry name" value="Dihydroneopterin_aldolase"/>
</dbReference>
<keyword evidence="9" id="KW-0456">Lyase</keyword>
<dbReference type="GO" id="GO:0046654">
    <property type="term" value="P:tetrahydrofolate biosynthetic process"/>
    <property type="evidence" value="ECO:0007669"/>
    <property type="project" value="UniProtKB-UniRule"/>
</dbReference>
<keyword evidence="6" id="KW-0418">Kinase</keyword>
<dbReference type="AlphaFoldDB" id="A0A923HUY4"/>